<dbReference type="InterPro" id="IPR038750">
    <property type="entry name" value="YczE/YyaS-like"/>
</dbReference>
<feature type="transmembrane region" description="Helical" evidence="2">
    <location>
        <begin position="73"/>
        <end position="94"/>
    </location>
</feature>
<feature type="region of interest" description="Disordered" evidence="1">
    <location>
        <begin position="198"/>
        <end position="249"/>
    </location>
</feature>
<reference evidence="4" key="1">
    <citation type="submission" date="2023-07" db="EMBL/GenBank/DDBJ databases">
        <title>30 novel species of actinomycetes from the DSMZ collection.</title>
        <authorList>
            <person name="Nouioui I."/>
        </authorList>
    </citation>
    <scope>NUCLEOTIDE SEQUENCE [LARGE SCALE GENOMIC DNA]</scope>
    <source>
        <strain evidence="4">DSM 44915</strain>
    </source>
</reference>
<dbReference type="RefSeq" id="WP_311668897.1">
    <property type="nucleotide sequence ID" value="NZ_JAVREO010000013.1"/>
</dbReference>
<feature type="compositionally biased region" description="Basic and acidic residues" evidence="1">
    <location>
        <begin position="217"/>
        <end position="226"/>
    </location>
</feature>
<dbReference type="EMBL" id="JAVREO010000013">
    <property type="protein sequence ID" value="MDT0268806.1"/>
    <property type="molecule type" value="Genomic_DNA"/>
</dbReference>
<feature type="transmembrane region" description="Helical" evidence="2">
    <location>
        <begin position="106"/>
        <end position="124"/>
    </location>
</feature>
<feature type="transmembrane region" description="Helical" evidence="2">
    <location>
        <begin position="155"/>
        <end position="178"/>
    </location>
</feature>
<feature type="compositionally biased region" description="Basic and acidic residues" evidence="1">
    <location>
        <begin position="235"/>
        <end position="249"/>
    </location>
</feature>
<dbReference type="PANTHER" id="PTHR40078">
    <property type="entry name" value="INTEGRAL MEMBRANE PROTEIN-RELATED"/>
    <property type="match status" value="1"/>
</dbReference>
<protein>
    <recommendedName>
        <fullName evidence="5">Membrane protein YczE</fullName>
    </recommendedName>
</protein>
<name>A0ABU2JVL6_9ACTN</name>
<dbReference type="Pfam" id="PF19700">
    <property type="entry name" value="DUF6198"/>
    <property type="match status" value="1"/>
</dbReference>
<accession>A0ABU2JVL6</accession>
<keyword evidence="2" id="KW-0472">Membrane</keyword>
<evidence type="ECO:0000313" key="3">
    <source>
        <dbReference type="EMBL" id="MDT0268806.1"/>
    </source>
</evidence>
<keyword evidence="4" id="KW-1185">Reference proteome</keyword>
<keyword evidence="2" id="KW-1133">Transmembrane helix</keyword>
<gene>
    <name evidence="3" type="ORF">RM844_21190</name>
</gene>
<evidence type="ECO:0000313" key="4">
    <source>
        <dbReference type="Proteomes" id="UP001183410"/>
    </source>
</evidence>
<keyword evidence="2" id="KW-0812">Transmembrane</keyword>
<evidence type="ECO:0008006" key="5">
    <source>
        <dbReference type="Google" id="ProtNLM"/>
    </source>
</evidence>
<sequence>MNHLSRRLVRLALGLLLFGVSAGLLIEAGLGTGPWDVFHQGVSGHTGLSVGVVVNITGLLVLALWLPLRERPGFGTFANALLVGLGIDATLALTPTPAGPAVQLPLMLAAVVLNGLATGLYLSARLGAGPRDGLMTGLARVTGRSLRLARTGVEVAVLLLGVVLGGTVGVGTVVYAVAIGPLAQFFLRVLAAPEAVADAGPGPGRDATSDTSADAVPRMDFEDRPRRGILRPWSRRMDRDHEPSSVDAG</sequence>
<evidence type="ECO:0000256" key="2">
    <source>
        <dbReference type="SAM" id="Phobius"/>
    </source>
</evidence>
<comment type="caution">
    <text evidence="3">The sequence shown here is derived from an EMBL/GenBank/DDBJ whole genome shotgun (WGS) entry which is preliminary data.</text>
</comment>
<evidence type="ECO:0000256" key="1">
    <source>
        <dbReference type="SAM" id="MobiDB-lite"/>
    </source>
</evidence>
<proteinExistence type="predicted"/>
<organism evidence="3 4">
    <name type="scientific">Streptomyces chisholmiae</name>
    <dbReference type="NCBI Taxonomy" id="3075540"/>
    <lineage>
        <taxon>Bacteria</taxon>
        <taxon>Bacillati</taxon>
        <taxon>Actinomycetota</taxon>
        <taxon>Actinomycetes</taxon>
        <taxon>Kitasatosporales</taxon>
        <taxon>Streptomycetaceae</taxon>
        <taxon>Streptomyces</taxon>
    </lineage>
</organism>
<dbReference type="PANTHER" id="PTHR40078:SF1">
    <property type="entry name" value="INTEGRAL MEMBRANE PROTEIN"/>
    <property type="match status" value="1"/>
</dbReference>
<dbReference type="Proteomes" id="UP001183410">
    <property type="component" value="Unassembled WGS sequence"/>
</dbReference>
<feature type="transmembrane region" description="Helical" evidence="2">
    <location>
        <begin position="46"/>
        <end position="66"/>
    </location>
</feature>